<proteinExistence type="predicted"/>
<reference evidence="1" key="1">
    <citation type="submission" date="2021-01" db="EMBL/GenBank/DDBJ databases">
        <authorList>
            <person name="Sun Q."/>
        </authorList>
    </citation>
    <scope>NUCLEOTIDE SEQUENCE</scope>
    <source>
        <strain evidence="1">YIM B02566</strain>
    </source>
</reference>
<organism evidence="1 2">
    <name type="scientific">Taklimakanibacter albus</name>
    <dbReference type="NCBI Taxonomy" id="2800327"/>
    <lineage>
        <taxon>Bacteria</taxon>
        <taxon>Pseudomonadati</taxon>
        <taxon>Pseudomonadota</taxon>
        <taxon>Alphaproteobacteria</taxon>
        <taxon>Hyphomicrobiales</taxon>
        <taxon>Aestuariivirgaceae</taxon>
        <taxon>Taklimakanibacter</taxon>
    </lineage>
</organism>
<name>A0ACC5R6W2_9HYPH</name>
<accession>A0ACC5R6W2</accession>
<sequence length="284" mass="31925">MSRGVPKLAHGLQPVRPASPAAPWIGGKRLLAPQIVALIERIPHSTYAEPFVGMGGVFLRRTARPRAEVINDVNQELITLFRVLQRHYVAFIEMIRWQLSSRAEFERLAGLPPANLTDLERGARFLYLQRLTFGGKVASRVFGVDVKTPARFDVSRVIPLLEELHDRLAGVGIECLPYAEFIRRYDREGVLFYLDPPYWGSEDDYGRKIFGRGDFQALADILAGLKGMFLLSVNDRPELREIFAAFEIKGVRTTYTVAKGPGQVAREILVSNIPGLFRAGRPRP</sequence>
<gene>
    <name evidence="1" type="ORF">JHL16_17925</name>
</gene>
<comment type="caution">
    <text evidence="1">The sequence shown here is derived from an EMBL/GenBank/DDBJ whole genome shotgun (WGS) entry which is preliminary data.</text>
</comment>
<dbReference type="Proteomes" id="UP000616151">
    <property type="component" value="Unassembled WGS sequence"/>
</dbReference>
<keyword evidence="2" id="KW-1185">Reference proteome</keyword>
<evidence type="ECO:0000313" key="1">
    <source>
        <dbReference type="EMBL" id="MBK1868236.1"/>
    </source>
</evidence>
<keyword evidence="1" id="KW-0489">Methyltransferase</keyword>
<keyword evidence="1" id="KW-0808">Transferase</keyword>
<evidence type="ECO:0000313" key="2">
    <source>
        <dbReference type="Proteomes" id="UP000616151"/>
    </source>
</evidence>
<protein>
    <submittedName>
        <fullName evidence="1">DNA adenine methylase</fullName>
    </submittedName>
</protein>
<dbReference type="EMBL" id="JAENHL010000007">
    <property type="protein sequence ID" value="MBK1868236.1"/>
    <property type="molecule type" value="Genomic_DNA"/>
</dbReference>